<feature type="non-terminal residue" evidence="1">
    <location>
        <position position="1"/>
    </location>
</feature>
<dbReference type="Gene3D" id="3.30.70.330">
    <property type="match status" value="1"/>
</dbReference>
<sequence>MTLSDDGLIRVVDNILISLQTRVAISVGGYDTSLPAKQIIDALRDHFKSCGEIIRVRSTRDIVTNELERRAFVVLCKGAEEKALQLNGSEVMEGWKADVKVMSCEGSEYTTDQLAAMSVAHCRRRLSHGISVTGYDASLPAEDVKSALRKHFSTCGHITDVFVLN</sequence>
<evidence type="ECO:0008006" key="3">
    <source>
        <dbReference type="Google" id="ProtNLM"/>
    </source>
</evidence>
<reference evidence="1 2" key="1">
    <citation type="submission" date="2022-03" db="EMBL/GenBank/DDBJ databases">
        <authorList>
            <person name="Nunn A."/>
            <person name="Chopra R."/>
            <person name="Nunn A."/>
            <person name="Contreras Garrido A."/>
        </authorList>
    </citation>
    <scope>NUCLEOTIDE SEQUENCE [LARGE SCALE GENOMIC DNA]</scope>
</reference>
<protein>
    <recommendedName>
        <fullName evidence="3">RRM domain-containing protein</fullName>
    </recommendedName>
</protein>
<accession>A0AAU9SZ25</accession>
<proteinExistence type="predicted"/>
<gene>
    <name evidence="1" type="ORF">TAV2_LOCUS19706</name>
</gene>
<dbReference type="GO" id="GO:0003676">
    <property type="term" value="F:nucleic acid binding"/>
    <property type="evidence" value="ECO:0007669"/>
    <property type="project" value="InterPro"/>
</dbReference>
<evidence type="ECO:0000313" key="1">
    <source>
        <dbReference type="EMBL" id="CAH2073343.1"/>
    </source>
</evidence>
<dbReference type="SUPFAM" id="SSF54928">
    <property type="entry name" value="RNA-binding domain, RBD"/>
    <property type="match status" value="1"/>
</dbReference>
<keyword evidence="2" id="KW-1185">Reference proteome</keyword>
<dbReference type="EMBL" id="OU466862">
    <property type="protein sequence ID" value="CAH2073343.1"/>
    <property type="molecule type" value="Genomic_DNA"/>
</dbReference>
<dbReference type="AlphaFoldDB" id="A0AAU9SZ25"/>
<organism evidence="1 2">
    <name type="scientific">Thlaspi arvense</name>
    <name type="common">Field penny-cress</name>
    <dbReference type="NCBI Taxonomy" id="13288"/>
    <lineage>
        <taxon>Eukaryota</taxon>
        <taxon>Viridiplantae</taxon>
        <taxon>Streptophyta</taxon>
        <taxon>Embryophyta</taxon>
        <taxon>Tracheophyta</taxon>
        <taxon>Spermatophyta</taxon>
        <taxon>Magnoliopsida</taxon>
        <taxon>eudicotyledons</taxon>
        <taxon>Gunneridae</taxon>
        <taxon>Pentapetalae</taxon>
        <taxon>rosids</taxon>
        <taxon>malvids</taxon>
        <taxon>Brassicales</taxon>
        <taxon>Brassicaceae</taxon>
        <taxon>Thlaspideae</taxon>
        <taxon>Thlaspi</taxon>
    </lineage>
</organism>
<dbReference type="InterPro" id="IPR035979">
    <property type="entry name" value="RBD_domain_sf"/>
</dbReference>
<dbReference type="Proteomes" id="UP000836841">
    <property type="component" value="Chromosome 6"/>
</dbReference>
<evidence type="ECO:0000313" key="2">
    <source>
        <dbReference type="Proteomes" id="UP000836841"/>
    </source>
</evidence>
<dbReference type="InterPro" id="IPR012677">
    <property type="entry name" value="Nucleotide-bd_a/b_plait_sf"/>
</dbReference>
<name>A0AAU9SZ25_THLAR</name>